<feature type="transmembrane region" description="Helical" evidence="1">
    <location>
        <begin position="32"/>
        <end position="53"/>
    </location>
</feature>
<evidence type="ECO:0000313" key="2">
    <source>
        <dbReference type="Proteomes" id="UP000095287"/>
    </source>
</evidence>
<sequence length="84" mass="8960">MTAPGTLPGRLTSLSEVKLVPTKNRFSSSSLIAMRFLFVLLAFVALFGLLTAAPTTDGPVNATVFGKKEGEPQKPAKRCISDFC</sequence>
<accession>A0A1I7Z0C5</accession>
<dbReference type="AlphaFoldDB" id="A0A1I7Z0C5"/>
<organism evidence="2 3">
    <name type="scientific">Steinernema glaseri</name>
    <dbReference type="NCBI Taxonomy" id="37863"/>
    <lineage>
        <taxon>Eukaryota</taxon>
        <taxon>Metazoa</taxon>
        <taxon>Ecdysozoa</taxon>
        <taxon>Nematoda</taxon>
        <taxon>Chromadorea</taxon>
        <taxon>Rhabditida</taxon>
        <taxon>Tylenchina</taxon>
        <taxon>Panagrolaimomorpha</taxon>
        <taxon>Strongyloidoidea</taxon>
        <taxon>Steinernematidae</taxon>
        <taxon>Steinernema</taxon>
    </lineage>
</organism>
<name>A0A1I7Z0C5_9BILA</name>
<dbReference type="WBParaSite" id="L893_g2132.t1">
    <property type="protein sequence ID" value="L893_g2132.t1"/>
    <property type="gene ID" value="L893_g2132"/>
</dbReference>
<protein>
    <submittedName>
        <fullName evidence="3">Transmembrane protein</fullName>
    </submittedName>
</protein>
<dbReference type="Proteomes" id="UP000095287">
    <property type="component" value="Unplaced"/>
</dbReference>
<keyword evidence="1" id="KW-0472">Membrane</keyword>
<proteinExistence type="predicted"/>
<reference evidence="3" key="1">
    <citation type="submission" date="2016-11" db="UniProtKB">
        <authorList>
            <consortium name="WormBaseParasite"/>
        </authorList>
    </citation>
    <scope>IDENTIFICATION</scope>
</reference>
<keyword evidence="2" id="KW-1185">Reference proteome</keyword>
<keyword evidence="1" id="KW-0812">Transmembrane</keyword>
<evidence type="ECO:0000256" key="1">
    <source>
        <dbReference type="SAM" id="Phobius"/>
    </source>
</evidence>
<keyword evidence="1" id="KW-1133">Transmembrane helix</keyword>
<evidence type="ECO:0000313" key="3">
    <source>
        <dbReference type="WBParaSite" id="L893_g2132.t1"/>
    </source>
</evidence>